<gene>
    <name evidence="1" type="ORF">ILYODFUR_023454</name>
</gene>
<comment type="caution">
    <text evidence="1">The sequence shown here is derived from an EMBL/GenBank/DDBJ whole genome shotgun (WGS) entry which is preliminary data.</text>
</comment>
<sequence length="110" mass="12408">MGGHGLNLHAGMAAWLGWGDMVPYISTCASCSCASLIIFTELLLGSERCRPFTVLTTLTTDHLQVIKSLKYDQHKHIYFYTYVHPLTHTDTLIIQMDDKHGHLSHQNLLL</sequence>
<evidence type="ECO:0000313" key="2">
    <source>
        <dbReference type="Proteomes" id="UP001482620"/>
    </source>
</evidence>
<protein>
    <submittedName>
        <fullName evidence="1">Uncharacterized protein</fullName>
    </submittedName>
</protein>
<dbReference type="Proteomes" id="UP001482620">
    <property type="component" value="Unassembled WGS sequence"/>
</dbReference>
<accession>A0ABV0TX26</accession>
<keyword evidence="2" id="KW-1185">Reference proteome</keyword>
<organism evidence="1 2">
    <name type="scientific">Ilyodon furcidens</name>
    <name type="common">goldbreast splitfin</name>
    <dbReference type="NCBI Taxonomy" id="33524"/>
    <lineage>
        <taxon>Eukaryota</taxon>
        <taxon>Metazoa</taxon>
        <taxon>Chordata</taxon>
        <taxon>Craniata</taxon>
        <taxon>Vertebrata</taxon>
        <taxon>Euteleostomi</taxon>
        <taxon>Actinopterygii</taxon>
        <taxon>Neopterygii</taxon>
        <taxon>Teleostei</taxon>
        <taxon>Neoteleostei</taxon>
        <taxon>Acanthomorphata</taxon>
        <taxon>Ovalentaria</taxon>
        <taxon>Atherinomorphae</taxon>
        <taxon>Cyprinodontiformes</taxon>
        <taxon>Goodeidae</taxon>
        <taxon>Ilyodon</taxon>
    </lineage>
</organism>
<evidence type="ECO:0000313" key="1">
    <source>
        <dbReference type="EMBL" id="MEQ2237475.1"/>
    </source>
</evidence>
<dbReference type="EMBL" id="JAHRIQ010049028">
    <property type="protein sequence ID" value="MEQ2237475.1"/>
    <property type="molecule type" value="Genomic_DNA"/>
</dbReference>
<name>A0ABV0TX26_9TELE</name>
<reference evidence="1 2" key="1">
    <citation type="submission" date="2021-06" db="EMBL/GenBank/DDBJ databases">
        <authorList>
            <person name="Palmer J.M."/>
        </authorList>
    </citation>
    <scope>NUCLEOTIDE SEQUENCE [LARGE SCALE GENOMIC DNA]</scope>
    <source>
        <strain evidence="2">if_2019</strain>
        <tissue evidence="1">Muscle</tissue>
    </source>
</reference>
<proteinExistence type="predicted"/>